<dbReference type="RefSeq" id="WP_163146452.1">
    <property type="nucleotide sequence ID" value="NZ_CP044456.1"/>
</dbReference>
<name>A0A6C0Y7E3_9GAMM</name>
<reference evidence="1 2" key="1">
    <citation type="submission" date="2019-09" db="EMBL/GenBank/DDBJ databases">
        <title>Non-baumannii Acinetobacter spp. carrying blaNDM-1 isolated in China.</title>
        <authorList>
            <person name="Cui C."/>
            <person name="Chen C."/>
            <person name="Sun J."/>
            <person name="Liu Y."/>
        </authorList>
    </citation>
    <scope>NUCLEOTIDE SEQUENCE [LARGE SCALE GENOMIC DNA]</scope>
    <source>
        <strain evidence="1 2">B18</strain>
        <plasmid evidence="2">pb18-1</plasmid>
    </source>
</reference>
<keyword evidence="1" id="KW-0614">Plasmid</keyword>
<dbReference type="AlphaFoldDB" id="A0A6C0Y7E3"/>
<dbReference type="Proteomes" id="UP000503440">
    <property type="component" value="Plasmid pB18-1"/>
</dbReference>
<organism evidence="1 2">
    <name type="scientific">Acinetobacter indicus</name>
    <dbReference type="NCBI Taxonomy" id="756892"/>
    <lineage>
        <taxon>Bacteria</taxon>
        <taxon>Pseudomonadati</taxon>
        <taxon>Pseudomonadota</taxon>
        <taxon>Gammaproteobacteria</taxon>
        <taxon>Moraxellales</taxon>
        <taxon>Moraxellaceae</taxon>
        <taxon>Acinetobacter</taxon>
    </lineage>
</organism>
<geneLocation type="plasmid" evidence="2">
    <name>pb18-1</name>
</geneLocation>
<gene>
    <name evidence="1" type="ORF">FSC09_15480</name>
</gene>
<evidence type="ECO:0000313" key="1">
    <source>
        <dbReference type="EMBL" id="QIC71792.1"/>
    </source>
</evidence>
<accession>A0A6C0Y7E3</accession>
<sequence length="315" mass="36281">MTEPSTDAYSTAKMHSDLLAAYSAGEGAVFKQLEQIRLQLDTNDAIEPRYLLAKAYIFGNLVNIKWLYYHNQLNDFVAQNIKDANTPVYHQNYLKGIKYYSEIIKSFGETLDKESDFEKYIAYELYRILCMSYDFRGILNIPLHESFPVEVQAQLKELKTVLVRILGQVGYPSILVDYNAYFLAKEEELSPQQILTILSNYETVVNEFGIPLHIQNQAREALFYIYLKGKYGIPNDQKKALSYLDSSTDDNLLEAVGFDLYYGANPLIDQDKAKAQTLLSRCYANSKKVRAWSKVNEPTWYAAFERRSNALSNFF</sequence>
<dbReference type="EMBL" id="CP044456">
    <property type="protein sequence ID" value="QIC71792.1"/>
    <property type="molecule type" value="Genomic_DNA"/>
</dbReference>
<proteinExistence type="predicted"/>
<protein>
    <submittedName>
        <fullName evidence="1">Uncharacterized protein</fullName>
    </submittedName>
</protein>
<evidence type="ECO:0000313" key="2">
    <source>
        <dbReference type="Proteomes" id="UP000503440"/>
    </source>
</evidence>